<protein>
    <recommendedName>
        <fullName evidence="3">histidine kinase</fullName>
        <ecNumber evidence="3">2.7.13.3</ecNumber>
    </recommendedName>
</protein>
<dbReference type="GO" id="GO:0016301">
    <property type="term" value="F:kinase activity"/>
    <property type="evidence" value="ECO:0007669"/>
    <property type="project" value="UniProtKB-KW"/>
</dbReference>
<reference evidence="15 16" key="1">
    <citation type="submission" date="2022-06" db="EMBL/GenBank/DDBJ databases">
        <authorList>
            <person name="Jeon C.O."/>
        </authorList>
    </citation>
    <scope>NUCLEOTIDE SEQUENCE [LARGE SCALE GENOMIC DNA]</scope>
    <source>
        <strain evidence="15 16">KCTC 13943</strain>
    </source>
</reference>
<keyword evidence="12" id="KW-0902">Two-component regulatory system</keyword>
<organism evidence="15 16">
    <name type="scientific">Neobacillus pocheonensis</name>
    <dbReference type="NCBI Taxonomy" id="363869"/>
    <lineage>
        <taxon>Bacteria</taxon>
        <taxon>Bacillati</taxon>
        <taxon>Bacillota</taxon>
        <taxon>Bacilli</taxon>
        <taxon>Bacillales</taxon>
        <taxon>Bacillaceae</taxon>
        <taxon>Neobacillus</taxon>
    </lineage>
</organism>
<dbReference type="EC" id="2.7.13.3" evidence="3"/>
<sequence length="271" mass="30726">MDELVPIPEVTSSLEISELNKTYNKMVEKTNHLIQEVYEKELLRSRTELKALQAQINPHFLYNTLNALYWSLEEKGQEELAEIVITLSDLSRYTIGNSKTGEWVTICDELNHIDGYLQLIKMRLGDRLHWDISVPSEYMGVNIPKLIIQPLVENAILHGIEKTRKEGVVSITVEKQDNSSNLLITVKDNGPGIDSEALQELNLAIEHEGVSSFKGMGMALTNVNKRIKLYYAGSNLIRLRLNSEKGRGTMVMFEIPAKGIGDDEYKDHSNR</sequence>
<keyword evidence="5" id="KW-0597">Phosphoprotein</keyword>
<keyword evidence="16" id="KW-1185">Reference proteome</keyword>
<dbReference type="Proteomes" id="UP001523262">
    <property type="component" value="Unassembled WGS sequence"/>
</dbReference>
<dbReference type="Gene3D" id="3.30.565.10">
    <property type="entry name" value="Histidine kinase-like ATPase, C-terminal domain"/>
    <property type="match status" value="1"/>
</dbReference>
<dbReference type="SUPFAM" id="SSF55874">
    <property type="entry name" value="ATPase domain of HSP90 chaperone/DNA topoisomerase II/histidine kinase"/>
    <property type="match status" value="1"/>
</dbReference>
<dbReference type="InterPro" id="IPR003594">
    <property type="entry name" value="HATPase_dom"/>
</dbReference>
<dbReference type="InterPro" id="IPR050640">
    <property type="entry name" value="Bact_2-comp_sensor_kinase"/>
</dbReference>
<dbReference type="Pfam" id="PF02518">
    <property type="entry name" value="HATPase_c"/>
    <property type="match status" value="1"/>
</dbReference>
<evidence type="ECO:0000256" key="7">
    <source>
        <dbReference type="ARBA" id="ARBA00022692"/>
    </source>
</evidence>
<evidence type="ECO:0000256" key="3">
    <source>
        <dbReference type="ARBA" id="ARBA00012438"/>
    </source>
</evidence>
<keyword evidence="11" id="KW-1133">Transmembrane helix</keyword>
<evidence type="ECO:0000313" key="16">
    <source>
        <dbReference type="Proteomes" id="UP001523262"/>
    </source>
</evidence>
<evidence type="ECO:0000256" key="6">
    <source>
        <dbReference type="ARBA" id="ARBA00022679"/>
    </source>
</evidence>
<keyword evidence="9 15" id="KW-0418">Kinase</keyword>
<evidence type="ECO:0000256" key="2">
    <source>
        <dbReference type="ARBA" id="ARBA00004651"/>
    </source>
</evidence>
<keyword evidence="13" id="KW-0472">Membrane</keyword>
<dbReference type="PANTHER" id="PTHR34220">
    <property type="entry name" value="SENSOR HISTIDINE KINASE YPDA"/>
    <property type="match status" value="1"/>
</dbReference>
<name>A0ABT0W4J8_9BACI</name>
<evidence type="ECO:0000256" key="4">
    <source>
        <dbReference type="ARBA" id="ARBA00022475"/>
    </source>
</evidence>
<keyword evidence="6" id="KW-0808">Transferase</keyword>
<dbReference type="PANTHER" id="PTHR34220:SF11">
    <property type="entry name" value="SENSOR PROTEIN KINASE HPTS"/>
    <property type="match status" value="1"/>
</dbReference>
<dbReference type="PROSITE" id="PS50109">
    <property type="entry name" value="HIS_KIN"/>
    <property type="match status" value="1"/>
</dbReference>
<accession>A0ABT0W4J8</accession>
<evidence type="ECO:0000256" key="11">
    <source>
        <dbReference type="ARBA" id="ARBA00022989"/>
    </source>
</evidence>
<proteinExistence type="predicted"/>
<dbReference type="SMART" id="SM00387">
    <property type="entry name" value="HATPase_c"/>
    <property type="match status" value="1"/>
</dbReference>
<evidence type="ECO:0000256" key="1">
    <source>
        <dbReference type="ARBA" id="ARBA00000085"/>
    </source>
</evidence>
<evidence type="ECO:0000256" key="12">
    <source>
        <dbReference type="ARBA" id="ARBA00023012"/>
    </source>
</evidence>
<dbReference type="Pfam" id="PF06580">
    <property type="entry name" value="His_kinase"/>
    <property type="match status" value="1"/>
</dbReference>
<dbReference type="PRINTS" id="PR00344">
    <property type="entry name" value="BCTRLSENSOR"/>
</dbReference>
<evidence type="ECO:0000256" key="5">
    <source>
        <dbReference type="ARBA" id="ARBA00022553"/>
    </source>
</evidence>
<evidence type="ECO:0000256" key="10">
    <source>
        <dbReference type="ARBA" id="ARBA00022840"/>
    </source>
</evidence>
<evidence type="ECO:0000313" key="15">
    <source>
        <dbReference type="EMBL" id="MCM2531271.1"/>
    </source>
</evidence>
<evidence type="ECO:0000256" key="13">
    <source>
        <dbReference type="ARBA" id="ARBA00023136"/>
    </source>
</evidence>
<dbReference type="InterPro" id="IPR004358">
    <property type="entry name" value="Sig_transdc_His_kin-like_C"/>
</dbReference>
<dbReference type="InterPro" id="IPR010559">
    <property type="entry name" value="Sig_transdc_His_kin_internal"/>
</dbReference>
<gene>
    <name evidence="15" type="ORF">NDK43_01015</name>
</gene>
<dbReference type="InterPro" id="IPR036890">
    <property type="entry name" value="HATPase_C_sf"/>
</dbReference>
<feature type="domain" description="Histidine kinase" evidence="14">
    <location>
        <begin position="147"/>
        <end position="259"/>
    </location>
</feature>
<keyword evidence="8" id="KW-0547">Nucleotide-binding</keyword>
<evidence type="ECO:0000256" key="9">
    <source>
        <dbReference type="ARBA" id="ARBA00022777"/>
    </source>
</evidence>
<keyword evidence="7" id="KW-0812">Transmembrane</keyword>
<evidence type="ECO:0000256" key="8">
    <source>
        <dbReference type="ARBA" id="ARBA00022741"/>
    </source>
</evidence>
<dbReference type="EMBL" id="JAMQCR010000001">
    <property type="protein sequence ID" value="MCM2531271.1"/>
    <property type="molecule type" value="Genomic_DNA"/>
</dbReference>
<dbReference type="InterPro" id="IPR005467">
    <property type="entry name" value="His_kinase_dom"/>
</dbReference>
<evidence type="ECO:0000259" key="14">
    <source>
        <dbReference type="PROSITE" id="PS50109"/>
    </source>
</evidence>
<comment type="subcellular location">
    <subcellularLocation>
        <location evidence="2">Cell membrane</location>
        <topology evidence="2">Multi-pass membrane protein</topology>
    </subcellularLocation>
</comment>
<comment type="caution">
    <text evidence="15">The sequence shown here is derived from an EMBL/GenBank/DDBJ whole genome shotgun (WGS) entry which is preliminary data.</text>
</comment>
<comment type="catalytic activity">
    <reaction evidence="1">
        <text>ATP + protein L-histidine = ADP + protein N-phospho-L-histidine.</text>
        <dbReference type="EC" id="2.7.13.3"/>
    </reaction>
</comment>
<keyword evidence="4" id="KW-1003">Cell membrane</keyword>
<keyword evidence="10" id="KW-0067">ATP-binding</keyword>